<evidence type="ECO:0000313" key="1">
    <source>
        <dbReference type="EMBL" id="MBK1782604.1"/>
    </source>
</evidence>
<protein>
    <submittedName>
        <fullName evidence="1">Uncharacterized protein</fullName>
    </submittedName>
</protein>
<name>A0ABS1EHZ6_9BURK</name>
<accession>A0ABS1EHZ6</accession>
<dbReference type="RefSeq" id="WP_200239432.1">
    <property type="nucleotide sequence ID" value="NZ_JAENGP010000026.1"/>
</dbReference>
<keyword evidence="2" id="KW-1185">Reference proteome</keyword>
<sequence>MAPDQINLYTLDIPRSAYPVSDDTLRQKTVFQLESLTPILHRDKKTDFFLRLKPLRMTVENKQGVIEKRDLTEVSKLKGKFVQAENAFAAPAPAPVKGPLSLSPALLDVMMVGAE</sequence>
<comment type="caution">
    <text evidence="1">The sequence shown here is derived from an EMBL/GenBank/DDBJ whole genome shotgun (WGS) entry which is preliminary data.</text>
</comment>
<gene>
    <name evidence="1" type="ORF">JHL22_15430</name>
</gene>
<dbReference type="EMBL" id="JAENGP010000026">
    <property type="protein sequence ID" value="MBK1782604.1"/>
    <property type="molecule type" value="Genomic_DNA"/>
</dbReference>
<evidence type="ECO:0000313" key="2">
    <source>
        <dbReference type="Proteomes" id="UP000635316"/>
    </source>
</evidence>
<proteinExistence type="predicted"/>
<dbReference type="Proteomes" id="UP000635316">
    <property type="component" value="Unassembled WGS sequence"/>
</dbReference>
<organism evidence="1 2">
    <name type="scientific">Advenella mandrilli</name>
    <dbReference type="NCBI Taxonomy" id="2800330"/>
    <lineage>
        <taxon>Bacteria</taxon>
        <taxon>Pseudomonadati</taxon>
        <taxon>Pseudomonadota</taxon>
        <taxon>Betaproteobacteria</taxon>
        <taxon>Burkholderiales</taxon>
        <taxon>Alcaligenaceae</taxon>
    </lineage>
</organism>
<reference evidence="1 2" key="1">
    <citation type="submission" date="2020-12" db="EMBL/GenBank/DDBJ databases">
        <authorList>
            <person name="Lu T."/>
            <person name="Wang Q."/>
            <person name="Han X."/>
        </authorList>
    </citation>
    <scope>NUCLEOTIDE SEQUENCE [LARGE SCALE GENOMIC DNA]</scope>
    <source>
        <strain evidence="1 2">WQ 585</strain>
    </source>
</reference>